<feature type="region of interest" description="Disordered" evidence="1">
    <location>
        <begin position="476"/>
        <end position="609"/>
    </location>
</feature>
<sequence>MATLTMEQDPDLKRFIEDRKQRYYDNDKAAVFATSLPLSNNGVEDRRSQLRDERHRDYQRYLERSPANSKQSSANSKQSSTKQAVYYRMDSPERGLPLGNYDLVKEKLSQERHQDYKNYLKKKHQDESERNRTRYSPSRPQAPSQPRLGDIDYSQMKQELSDERKRDYQDYLQQQEHMYVRAQQENGIPVLDRTPREDNSYVTSKPPPGPGANRQREEPTRQTPHYWDEGRPVRSPQSFDSQPGQRNDPTEHSPKGYQSGLPPPTRNRDLNLNAELPPKTPQANFDSRHRNIGPEDQVQLNLALQTPPPHPLQSQSPHGAPPAQQSQRRTPLALQTGYRPSTPSVPHRGNLPPNLDFPYGYGYEEMRKKAIGERHRDYQEYLKRESERYRPHADELPPPGPSDFPKGHHYSSDEYEKYRKDLQQKQQAEYQDFLQKKQMSDPPRFGRNTPPVVGPYSGIFAGLGQYDLDKQRLKKERQSEYSNFLDKTYAEKGRPYGRPTWAKGIDDNEQYPARPYSYEHQSNPETKPRDHLPPIEGQGQGERRPPSYEDMLAKKRQVEADRRRYDPGFAPRDDRYEAERSGPPRDGDYAPRDGGYGGDGNQGQDRYRY</sequence>
<dbReference type="AlphaFoldDB" id="A0AAE0TLR5"/>
<dbReference type="EMBL" id="JAEAOA010002353">
    <property type="protein sequence ID" value="KAK3612695.1"/>
    <property type="molecule type" value="Genomic_DNA"/>
</dbReference>
<reference evidence="2" key="1">
    <citation type="journal article" date="2021" name="Genome Biol. Evol.">
        <title>A High-Quality Reference Genome for a Parasitic Bivalve with Doubly Uniparental Inheritance (Bivalvia: Unionida).</title>
        <authorList>
            <person name="Smith C.H."/>
        </authorList>
    </citation>
    <scope>NUCLEOTIDE SEQUENCE</scope>
    <source>
        <strain evidence="2">CHS0354</strain>
    </source>
</reference>
<dbReference type="Proteomes" id="UP001195483">
    <property type="component" value="Unassembled WGS sequence"/>
</dbReference>
<feature type="compositionally biased region" description="Basic and acidic residues" evidence="1">
    <location>
        <begin position="386"/>
        <end position="395"/>
    </location>
</feature>
<feature type="compositionally biased region" description="Basic and acidic residues" evidence="1">
    <location>
        <begin position="410"/>
        <end position="423"/>
    </location>
</feature>
<feature type="compositionally biased region" description="Low complexity" evidence="1">
    <location>
        <begin position="65"/>
        <end position="84"/>
    </location>
</feature>
<feature type="region of interest" description="Disordered" evidence="1">
    <location>
        <begin position="37"/>
        <end position="84"/>
    </location>
</feature>
<evidence type="ECO:0000313" key="3">
    <source>
        <dbReference type="Proteomes" id="UP001195483"/>
    </source>
</evidence>
<feature type="region of interest" description="Disordered" evidence="1">
    <location>
        <begin position="304"/>
        <end position="356"/>
    </location>
</feature>
<comment type="caution">
    <text evidence="2">The sequence shown here is derived from an EMBL/GenBank/DDBJ whole genome shotgun (WGS) entry which is preliminary data.</text>
</comment>
<feature type="region of interest" description="Disordered" evidence="1">
    <location>
        <begin position="183"/>
        <end position="291"/>
    </location>
</feature>
<reference evidence="2" key="2">
    <citation type="journal article" date="2021" name="Genome Biol. Evol.">
        <title>Developing a high-quality reference genome for a parasitic bivalve with doubly uniparental inheritance (Bivalvia: Unionida).</title>
        <authorList>
            <person name="Smith C.H."/>
        </authorList>
    </citation>
    <scope>NUCLEOTIDE SEQUENCE</scope>
    <source>
        <strain evidence="2">CHS0354</strain>
        <tissue evidence="2">Mantle</tissue>
    </source>
</reference>
<feature type="region of interest" description="Disordered" evidence="1">
    <location>
        <begin position="386"/>
        <end position="460"/>
    </location>
</feature>
<gene>
    <name evidence="2" type="ORF">CHS0354_042221</name>
</gene>
<feature type="compositionally biased region" description="Polar residues" evidence="1">
    <location>
        <begin position="235"/>
        <end position="247"/>
    </location>
</feature>
<name>A0AAE0TLR5_9BIVA</name>
<feature type="compositionally biased region" description="Basic and acidic residues" evidence="1">
    <location>
        <begin position="43"/>
        <end position="63"/>
    </location>
</feature>
<proteinExistence type="predicted"/>
<keyword evidence="3" id="KW-1185">Reference proteome</keyword>
<feature type="compositionally biased region" description="Basic and acidic residues" evidence="1">
    <location>
        <begin position="541"/>
        <end position="591"/>
    </location>
</feature>
<evidence type="ECO:0000256" key="1">
    <source>
        <dbReference type="SAM" id="MobiDB-lite"/>
    </source>
</evidence>
<feature type="region of interest" description="Disordered" evidence="1">
    <location>
        <begin position="118"/>
        <end position="152"/>
    </location>
</feature>
<protein>
    <submittedName>
        <fullName evidence="2">Uncharacterized protein</fullName>
    </submittedName>
</protein>
<organism evidence="2 3">
    <name type="scientific">Potamilus streckersoni</name>
    <dbReference type="NCBI Taxonomy" id="2493646"/>
    <lineage>
        <taxon>Eukaryota</taxon>
        <taxon>Metazoa</taxon>
        <taxon>Spiralia</taxon>
        <taxon>Lophotrochozoa</taxon>
        <taxon>Mollusca</taxon>
        <taxon>Bivalvia</taxon>
        <taxon>Autobranchia</taxon>
        <taxon>Heteroconchia</taxon>
        <taxon>Palaeoheterodonta</taxon>
        <taxon>Unionida</taxon>
        <taxon>Unionoidea</taxon>
        <taxon>Unionidae</taxon>
        <taxon>Ambleminae</taxon>
        <taxon>Lampsilini</taxon>
        <taxon>Potamilus</taxon>
    </lineage>
</organism>
<feature type="compositionally biased region" description="Low complexity" evidence="1">
    <location>
        <begin position="136"/>
        <end position="147"/>
    </location>
</feature>
<reference evidence="2" key="3">
    <citation type="submission" date="2023-05" db="EMBL/GenBank/DDBJ databases">
        <authorList>
            <person name="Smith C.H."/>
        </authorList>
    </citation>
    <scope>NUCLEOTIDE SEQUENCE</scope>
    <source>
        <strain evidence="2">CHS0354</strain>
        <tissue evidence="2">Mantle</tissue>
    </source>
</reference>
<accession>A0AAE0TLR5</accession>
<feature type="compositionally biased region" description="Basic and acidic residues" evidence="1">
    <location>
        <begin position="214"/>
        <end position="232"/>
    </location>
</feature>
<evidence type="ECO:0000313" key="2">
    <source>
        <dbReference type="EMBL" id="KAK3612695.1"/>
    </source>
</evidence>
<feature type="compositionally biased region" description="Basic and acidic residues" evidence="1">
    <location>
        <begin position="118"/>
        <end position="132"/>
    </location>
</feature>